<proteinExistence type="predicted"/>
<keyword evidence="2" id="KW-0378">Hydrolase</keyword>
<dbReference type="Pfam" id="PF12146">
    <property type="entry name" value="Hydrolase_4"/>
    <property type="match status" value="1"/>
</dbReference>
<dbReference type="InterPro" id="IPR029058">
    <property type="entry name" value="AB_hydrolase_fold"/>
</dbReference>
<gene>
    <name evidence="2" type="ORF">SAMN05216271_0683</name>
</gene>
<protein>
    <submittedName>
        <fullName evidence="2">Lysophospholipase, alpha-beta hydrolase superfamily</fullName>
    </submittedName>
</protein>
<name>A0A1H1MST4_9GAMM</name>
<evidence type="ECO:0000313" key="2">
    <source>
        <dbReference type="EMBL" id="SDR89814.1"/>
    </source>
</evidence>
<accession>A0A1H1MST4</accession>
<dbReference type="SUPFAM" id="SSF53474">
    <property type="entry name" value="alpha/beta-Hydrolases"/>
    <property type="match status" value="1"/>
</dbReference>
<dbReference type="GO" id="GO:0016787">
    <property type="term" value="F:hydrolase activity"/>
    <property type="evidence" value="ECO:0007669"/>
    <property type="project" value="UniProtKB-KW"/>
</dbReference>
<dbReference type="AlphaFoldDB" id="A0A1H1MST4"/>
<dbReference type="Gene3D" id="3.40.50.1820">
    <property type="entry name" value="alpha/beta hydrolase"/>
    <property type="match status" value="1"/>
</dbReference>
<organism evidence="2 3">
    <name type="scientific">Halopseudomonas sabulinigri</name>
    <dbReference type="NCBI Taxonomy" id="472181"/>
    <lineage>
        <taxon>Bacteria</taxon>
        <taxon>Pseudomonadati</taxon>
        <taxon>Pseudomonadota</taxon>
        <taxon>Gammaproteobacteria</taxon>
        <taxon>Pseudomonadales</taxon>
        <taxon>Pseudomonadaceae</taxon>
        <taxon>Halopseudomonas</taxon>
    </lineage>
</organism>
<sequence>MNAASTANTQTPDLDQLRQWHPQAPSRASVLICHGMAEHGGRYARLAAVLNAQGISVYAPDLRGHGPAAQARPGQLPGGWPAMEEDLRRWLAAIRKRKPDAPLVLLGHSMGSYLVQGLLLQHSALVDAVILSGSNAHPPTLSRVGRFAAAIERTLRADDAPAQTLGKLSFGQFNKAFTPNRTDFDWLSRDPVEVDAYVNDPLCGFTLTADYWHGLFTTLLRIADVKQLRKIRHDLPVLIIGGDQDPVSAGNGLRKLQSRLQQAQLKQVELRLYPQARHEVFNEINREQVTRETLDWIMATLSLDSIGKPTDENA</sequence>
<feature type="domain" description="Serine aminopeptidase S33" evidence="1">
    <location>
        <begin position="25"/>
        <end position="284"/>
    </location>
</feature>
<dbReference type="OrthoDB" id="9806902at2"/>
<evidence type="ECO:0000259" key="1">
    <source>
        <dbReference type="Pfam" id="PF12146"/>
    </source>
</evidence>
<dbReference type="RefSeq" id="WP_092283843.1">
    <property type="nucleotide sequence ID" value="NZ_LT629763.1"/>
</dbReference>
<dbReference type="InterPro" id="IPR022742">
    <property type="entry name" value="Hydrolase_4"/>
</dbReference>
<evidence type="ECO:0000313" key="3">
    <source>
        <dbReference type="Proteomes" id="UP000243413"/>
    </source>
</evidence>
<dbReference type="PANTHER" id="PTHR11614">
    <property type="entry name" value="PHOSPHOLIPASE-RELATED"/>
    <property type="match status" value="1"/>
</dbReference>
<reference evidence="3" key="1">
    <citation type="submission" date="2016-10" db="EMBL/GenBank/DDBJ databases">
        <authorList>
            <person name="Varghese N."/>
            <person name="Submissions S."/>
        </authorList>
    </citation>
    <scope>NUCLEOTIDE SEQUENCE [LARGE SCALE GENOMIC DNA]</scope>
    <source>
        <strain evidence="3">JCM 14963</strain>
    </source>
</reference>
<dbReference type="InterPro" id="IPR051044">
    <property type="entry name" value="MAG_DAG_Lipase"/>
</dbReference>
<dbReference type="STRING" id="472181.SAMN05216271_0683"/>
<dbReference type="Proteomes" id="UP000243413">
    <property type="component" value="Chromosome I"/>
</dbReference>
<dbReference type="EMBL" id="LT629763">
    <property type="protein sequence ID" value="SDR89814.1"/>
    <property type="molecule type" value="Genomic_DNA"/>
</dbReference>